<dbReference type="Pfam" id="PF00266">
    <property type="entry name" value="Aminotran_5"/>
    <property type="match status" value="1"/>
</dbReference>
<dbReference type="SUPFAM" id="SSF53383">
    <property type="entry name" value="PLP-dependent transferases"/>
    <property type="match status" value="1"/>
</dbReference>
<evidence type="ECO:0000256" key="2">
    <source>
        <dbReference type="ARBA" id="ARBA00010447"/>
    </source>
</evidence>
<dbReference type="GO" id="GO:0031071">
    <property type="term" value="F:cysteine desulfurase activity"/>
    <property type="evidence" value="ECO:0007669"/>
    <property type="project" value="UniProtKB-EC"/>
</dbReference>
<dbReference type="InterPro" id="IPR010970">
    <property type="entry name" value="Cys_dSase_SufS"/>
</dbReference>
<comment type="catalytic activity">
    <reaction evidence="6">
        <text>(sulfur carrier)-H + L-cysteine = (sulfur carrier)-SH + L-alanine</text>
        <dbReference type="Rhea" id="RHEA:43892"/>
        <dbReference type="Rhea" id="RHEA-COMP:14737"/>
        <dbReference type="Rhea" id="RHEA-COMP:14739"/>
        <dbReference type="ChEBI" id="CHEBI:29917"/>
        <dbReference type="ChEBI" id="CHEBI:35235"/>
        <dbReference type="ChEBI" id="CHEBI:57972"/>
        <dbReference type="ChEBI" id="CHEBI:64428"/>
        <dbReference type="EC" id="2.8.1.7"/>
    </reaction>
</comment>
<proteinExistence type="inferred from homology"/>
<organism evidence="9 10">
    <name type="scientific">Melghirimyces profundicolus</name>
    <dbReference type="NCBI Taxonomy" id="1242148"/>
    <lineage>
        <taxon>Bacteria</taxon>
        <taxon>Bacillati</taxon>
        <taxon>Bacillota</taxon>
        <taxon>Bacilli</taxon>
        <taxon>Bacillales</taxon>
        <taxon>Thermoactinomycetaceae</taxon>
        <taxon>Melghirimyces</taxon>
    </lineage>
</organism>
<evidence type="ECO:0000256" key="3">
    <source>
        <dbReference type="ARBA" id="ARBA00012239"/>
    </source>
</evidence>
<evidence type="ECO:0000313" key="10">
    <source>
        <dbReference type="Proteomes" id="UP000244240"/>
    </source>
</evidence>
<dbReference type="RefSeq" id="WP_245920702.1">
    <property type="nucleotide sequence ID" value="NZ_QBKR01000005.1"/>
</dbReference>
<evidence type="ECO:0000256" key="1">
    <source>
        <dbReference type="ARBA" id="ARBA00001933"/>
    </source>
</evidence>
<keyword evidence="5" id="KW-0663">Pyridoxal phosphate</keyword>
<dbReference type="GO" id="GO:0006534">
    <property type="term" value="P:cysteine metabolic process"/>
    <property type="evidence" value="ECO:0007669"/>
    <property type="project" value="InterPro"/>
</dbReference>
<feature type="region of interest" description="Disordered" evidence="7">
    <location>
        <begin position="224"/>
        <end position="247"/>
    </location>
</feature>
<keyword evidence="4" id="KW-0808">Transferase</keyword>
<dbReference type="InterPro" id="IPR010969">
    <property type="entry name" value="Cys_dSase-rel_unknwn_funct"/>
</dbReference>
<keyword evidence="10" id="KW-1185">Reference proteome</keyword>
<name>A0A2T6C274_9BACL</name>
<dbReference type="AlphaFoldDB" id="A0A2T6C274"/>
<evidence type="ECO:0000256" key="6">
    <source>
        <dbReference type="ARBA" id="ARBA00050776"/>
    </source>
</evidence>
<protein>
    <recommendedName>
        <fullName evidence="3">cysteine desulfurase</fullName>
        <ecNumber evidence="3">2.8.1.7</ecNumber>
    </recommendedName>
</protein>
<reference evidence="9 10" key="1">
    <citation type="submission" date="2018-04" db="EMBL/GenBank/DDBJ databases">
        <title>Genomic Encyclopedia of Archaeal and Bacterial Type Strains, Phase II (KMG-II): from individual species to whole genera.</title>
        <authorList>
            <person name="Goeker M."/>
        </authorList>
    </citation>
    <scope>NUCLEOTIDE SEQUENCE [LARGE SCALE GENOMIC DNA]</scope>
    <source>
        <strain evidence="9 10">DSM 45787</strain>
    </source>
</reference>
<evidence type="ECO:0000256" key="4">
    <source>
        <dbReference type="ARBA" id="ARBA00022679"/>
    </source>
</evidence>
<evidence type="ECO:0000256" key="5">
    <source>
        <dbReference type="ARBA" id="ARBA00022898"/>
    </source>
</evidence>
<dbReference type="InterPro" id="IPR015421">
    <property type="entry name" value="PyrdxlP-dep_Trfase_major"/>
</dbReference>
<dbReference type="Gene3D" id="3.40.640.10">
    <property type="entry name" value="Type I PLP-dependent aspartate aminotransferase-like (Major domain)"/>
    <property type="match status" value="1"/>
</dbReference>
<dbReference type="InterPro" id="IPR000192">
    <property type="entry name" value="Aminotrans_V_dom"/>
</dbReference>
<dbReference type="PIRSF" id="PIRSF005572">
    <property type="entry name" value="NifS"/>
    <property type="match status" value="1"/>
</dbReference>
<dbReference type="Proteomes" id="UP000244240">
    <property type="component" value="Unassembled WGS sequence"/>
</dbReference>
<comment type="cofactor">
    <cofactor evidence="1">
        <name>pyridoxal 5'-phosphate</name>
        <dbReference type="ChEBI" id="CHEBI:597326"/>
    </cofactor>
</comment>
<accession>A0A2T6C274</accession>
<dbReference type="InterPro" id="IPR015424">
    <property type="entry name" value="PyrdxlP-dep_Trfase"/>
</dbReference>
<dbReference type="CDD" id="cd06453">
    <property type="entry name" value="SufS_like"/>
    <property type="match status" value="1"/>
</dbReference>
<feature type="domain" description="Aminotransferase class V" evidence="8">
    <location>
        <begin position="2"/>
        <end position="368"/>
    </location>
</feature>
<dbReference type="NCBIfam" id="TIGR01977">
    <property type="entry name" value="am_tr_V_EF2568"/>
    <property type="match status" value="1"/>
</dbReference>
<dbReference type="GO" id="GO:0030170">
    <property type="term" value="F:pyridoxal phosphate binding"/>
    <property type="evidence" value="ECO:0007669"/>
    <property type="project" value="InterPro"/>
</dbReference>
<evidence type="ECO:0000256" key="7">
    <source>
        <dbReference type="SAM" id="MobiDB-lite"/>
    </source>
</evidence>
<gene>
    <name evidence="9" type="ORF">C8P63_10514</name>
</gene>
<comment type="similarity">
    <text evidence="2">Belongs to the class-V pyridoxal-phosphate-dependent aminotransferase family. Csd subfamily.</text>
</comment>
<evidence type="ECO:0000313" key="9">
    <source>
        <dbReference type="EMBL" id="PTX62419.1"/>
    </source>
</evidence>
<evidence type="ECO:0000259" key="8">
    <source>
        <dbReference type="Pfam" id="PF00266"/>
    </source>
</evidence>
<dbReference type="EMBL" id="QBKR01000005">
    <property type="protein sequence ID" value="PTX62419.1"/>
    <property type="molecule type" value="Genomic_DNA"/>
</dbReference>
<feature type="compositionally biased region" description="Basic and acidic residues" evidence="7">
    <location>
        <begin position="230"/>
        <end position="242"/>
    </location>
</feature>
<dbReference type="Gene3D" id="3.90.1150.10">
    <property type="entry name" value="Aspartate Aminotransferase, domain 1"/>
    <property type="match status" value="1"/>
</dbReference>
<dbReference type="InterPro" id="IPR015422">
    <property type="entry name" value="PyrdxlP-dep_Trfase_small"/>
</dbReference>
<dbReference type="PANTHER" id="PTHR43586:SF4">
    <property type="entry name" value="ISOPENICILLIN N EPIMERASE"/>
    <property type="match status" value="1"/>
</dbReference>
<sequence>MIYLDNAATTWPKPEGVSKAVKECMDRFGANPGRGGHRLSRSAGETVEETRRLLARLFGVRDPKNMIFCQNGTHAINLALRGWLRPGDHVVTSRWEHNAVARPLEALKKEWDIRVDYIPSGKHGPLDLDRLKTSITRSTRLIVITHASNVTGSVMPLEKIATIAAEKGVPLLVDAAQTAGVLPIDVESMGISMLAFPGHKGLMGPQGTGGLFIAPGLEVRPLVQGGTGSRSEELRPPEERPCSYESGTLNTPGIAGLGAGIRFLMERGVKEIHRKETLLIRMLQEGIQSLDGVRLYIPEAPSVPVVSFNVEGVDGTEVAAILDQHYGIAVRAGYHCAALAHRALGTAETGTVRASPGYFNTEQDVSEFIQALREIQQAFAGF</sequence>
<dbReference type="PANTHER" id="PTHR43586">
    <property type="entry name" value="CYSTEINE DESULFURASE"/>
    <property type="match status" value="1"/>
</dbReference>
<dbReference type="InterPro" id="IPR016454">
    <property type="entry name" value="Cysteine_dSase"/>
</dbReference>
<dbReference type="EC" id="2.8.1.7" evidence="3"/>
<comment type="caution">
    <text evidence="9">The sequence shown here is derived from an EMBL/GenBank/DDBJ whole genome shotgun (WGS) entry which is preliminary data.</text>
</comment>